<reference evidence="18" key="1">
    <citation type="submission" date="2019-12" db="EMBL/GenBank/DDBJ databases">
        <title>Genome sequencing and annotation of Brassica cretica.</title>
        <authorList>
            <person name="Studholme D.J."/>
            <person name="Sarris P.F."/>
        </authorList>
    </citation>
    <scope>NUCLEOTIDE SEQUENCE</scope>
    <source>
        <strain evidence="18">PFS-102/07</strain>
        <tissue evidence="18">Leaf</tissue>
    </source>
</reference>
<dbReference type="Pfam" id="PF07714">
    <property type="entry name" value="PK_Tyr_Ser-Thr"/>
    <property type="match status" value="1"/>
</dbReference>
<evidence type="ECO:0000256" key="6">
    <source>
        <dbReference type="ARBA" id="ARBA00022692"/>
    </source>
</evidence>
<feature type="compositionally biased region" description="Low complexity" evidence="15">
    <location>
        <begin position="821"/>
        <end position="837"/>
    </location>
</feature>
<keyword evidence="3" id="KW-1003">Cell membrane</keyword>
<keyword evidence="6 16" id="KW-0812">Transmembrane</keyword>
<protein>
    <recommendedName>
        <fullName evidence="2">non-specific serine/threonine protein kinase</fullName>
        <ecNumber evidence="2">2.7.11.1</ecNumber>
    </recommendedName>
</protein>
<feature type="region of interest" description="Disordered" evidence="15">
    <location>
        <begin position="651"/>
        <end position="750"/>
    </location>
</feature>
<dbReference type="PROSITE" id="PS50011">
    <property type="entry name" value="PROTEIN_KINASE_DOM"/>
    <property type="match status" value="2"/>
</dbReference>
<keyword evidence="8" id="KW-0418">Kinase</keyword>
<keyword evidence="7 14" id="KW-0547">Nucleotide-binding</keyword>
<evidence type="ECO:0000256" key="5">
    <source>
        <dbReference type="ARBA" id="ARBA00022679"/>
    </source>
</evidence>
<dbReference type="GO" id="GO:0005886">
    <property type="term" value="C:plasma membrane"/>
    <property type="evidence" value="ECO:0007669"/>
    <property type="project" value="UniProtKB-SubCell"/>
</dbReference>
<feature type="compositionally biased region" description="Pro residues" evidence="15">
    <location>
        <begin position="699"/>
        <end position="712"/>
    </location>
</feature>
<dbReference type="PROSITE" id="PS00108">
    <property type="entry name" value="PROTEIN_KINASE_ST"/>
    <property type="match status" value="1"/>
</dbReference>
<dbReference type="InterPro" id="IPR000719">
    <property type="entry name" value="Prot_kinase_dom"/>
</dbReference>
<dbReference type="PANTHER" id="PTHR47982:SF44">
    <property type="entry name" value="PROLINE-RICH RECEPTOR-LIKE PROTEIN KINASE PERK13-RELATED"/>
    <property type="match status" value="1"/>
</dbReference>
<organism evidence="18">
    <name type="scientific">Brassica cretica</name>
    <name type="common">Mustard</name>
    <dbReference type="NCBI Taxonomy" id="69181"/>
    <lineage>
        <taxon>Eukaryota</taxon>
        <taxon>Viridiplantae</taxon>
        <taxon>Streptophyta</taxon>
        <taxon>Embryophyta</taxon>
        <taxon>Tracheophyta</taxon>
        <taxon>Spermatophyta</taxon>
        <taxon>Magnoliopsida</taxon>
        <taxon>eudicotyledons</taxon>
        <taxon>Gunneridae</taxon>
        <taxon>Pentapetalae</taxon>
        <taxon>rosids</taxon>
        <taxon>malvids</taxon>
        <taxon>Brassicales</taxon>
        <taxon>Brassicaceae</taxon>
        <taxon>Brassiceae</taxon>
        <taxon>Brassica</taxon>
    </lineage>
</organism>
<gene>
    <name evidence="18" type="ORF">F2Q70_00015834</name>
</gene>
<evidence type="ECO:0000256" key="8">
    <source>
        <dbReference type="ARBA" id="ARBA00022777"/>
    </source>
</evidence>
<dbReference type="InterPro" id="IPR017441">
    <property type="entry name" value="Protein_kinase_ATP_BS"/>
</dbReference>
<evidence type="ECO:0000256" key="14">
    <source>
        <dbReference type="PROSITE-ProRule" id="PRU10141"/>
    </source>
</evidence>
<dbReference type="SUPFAM" id="SSF56112">
    <property type="entry name" value="Protein kinase-like (PK-like)"/>
    <property type="match status" value="3"/>
</dbReference>
<evidence type="ECO:0000259" key="17">
    <source>
        <dbReference type="PROSITE" id="PS50011"/>
    </source>
</evidence>
<evidence type="ECO:0000256" key="9">
    <source>
        <dbReference type="ARBA" id="ARBA00022840"/>
    </source>
</evidence>
<feature type="compositionally biased region" description="Pro residues" evidence="15">
    <location>
        <begin position="660"/>
        <end position="687"/>
    </location>
</feature>
<evidence type="ECO:0000256" key="3">
    <source>
        <dbReference type="ARBA" id="ARBA00022475"/>
    </source>
</evidence>
<dbReference type="GO" id="GO:0005524">
    <property type="term" value="F:ATP binding"/>
    <property type="evidence" value="ECO:0007669"/>
    <property type="project" value="UniProtKB-UniRule"/>
</dbReference>
<feature type="binding site" evidence="14">
    <location>
        <position position="899"/>
    </location>
    <ligand>
        <name>ATP</name>
        <dbReference type="ChEBI" id="CHEBI:30616"/>
    </ligand>
</feature>
<evidence type="ECO:0000256" key="4">
    <source>
        <dbReference type="ARBA" id="ARBA00022527"/>
    </source>
</evidence>
<keyword evidence="5" id="KW-0808">Transferase</keyword>
<keyword evidence="4" id="KW-0723">Serine/threonine-protein kinase</keyword>
<dbReference type="GO" id="GO:0004674">
    <property type="term" value="F:protein serine/threonine kinase activity"/>
    <property type="evidence" value="ECO:0007669"/>
    <property type="project" value="UniProtKB-KW"/>
</dbReference>
<proteinExistence type="predicted"/>
<accession>A0A8S9HVJ4</accession>
<dbReference type="EC" id="2.7.11.1" evidence="2"/>
<evidence type="ECO:0000256" key="7">
    <source>
        <dbReference type="ARBA" id="ARBA00022741"/>
    </source>
</evidence>
<feature type="region of interest" description="Disordered" evidence="15">
    <location>
        <begin position="815"/>
        <end position="852"/>
    </location>
</feature>
<dbReference type="InterPro" id="IPR008271">
    <property type="entry name" value="Ser/Thr_kinase_AS"/>
</dbReference>
<evidence type="ECO:0000256" key="11">
    <source>
        <dbReference type="ARBA" id="ARBA00023136"/>
    </source>
</evidence>
<dbReference type="SMART" id="SM00220">
    <property type="entry name" value="S_TKc"/>
    <property type="match status" value="1"/>
</dbReference>
<feature type="domain" description="Protein kinase" evidence="17">
    <location>
        <begin position="871"/>
        <end position="1144"/>
    </location>
</feature>
<comment type="catalytic activity">
    <reaction evidence="12">
        <text>L-threonyl-[protein] + ATP = O-phospho-L-threonyl-[protein] + ADP + H(+)</text>
        <dbReference type="Rhea" id="RHEA:46608"/>
        <dbReference type="Rhea" id="RHEA-COMP:11060"/>
        <dbReference type="Rhea" id="RHEA-COMP:11605"/>
        <dbReference type="ChEBI" id="CHEBI:15378"/>
        <dbReference type="ChEBI" id="CHEBI:30013"/>
        <dbReference type="ChEBI" id="CHEBI:30616"/>
        <dbReference type="ChEBI" id="CHEBI:61977"/>
        <dbReference type="ChEBI" id="CHEBI:456216"/>
        <dbReference type="EC" id="2.7.11.1"/>
    </reaction>
</comment>
<sequence>MTLQNAPPRLDYDRDKKFSKSFRELIAACLVKDPKKRPTAAKLLKHPFFKHARSTDYLSRKILHGLSPLGERFKKLKEAEAELFKGINGEKEHEYMRGISAWNFDLQDLRKQASLNPDNEMCSSESQDVGVDVPKRNPMIQRSKTMSLEMFKISDKAKCLFLHISDLMSASNSLTIGPLLPSFRRKFLPAIGYKVGILSDESNACRQRAAEALALEEPNQLELLAVDTKQTPALEELHQLEEPLAVETKQTPALEESHQVEPLAEKPKNGYTVSSVSRCAANEVLPLLQSLLVQNDIQREKVVRLIRFFDGTATETQNPTSKNEAVLLMTLQNAPPRLDYDRDKKFSKSFRELIAACLVKDPKKRPTAAKLLKHPFFKHARSTDYLSRKILHGLSPLGERFKKLKEAEAELFKGINGEKEHEYRRGISAWNFDLQDLRKQASLNPDNEMCSSETRDVEDLMSASTSLTIGPLLPSFRRKFLPAIGYKVGILSDESNACRQRAAEALALEEPNQLELLAVDTKQTPALEELHQLEEPLAVETKQTPALEESHQVEPLAEKPKNGYTVSSVSRCAANEVLPLLQSLLVQNDIQREKVVRLIRFFDGTATETQNPTSKNEPVQVYQSRERELQSQVTFLEQSVEILVEEVKRRKEINDQEFESPPPPPNEDNTSPPSPPEQSPPPPPQAPSPKGGSKKPKKSPPPTNSPPAPPNAPSHALPPKSTAAGGPLKSPSRGVPSFPPPSPTSNDGGYQGKTMAGMAVAGFAIIALIAVVFLVRRKKKRNVDVYTDSHYLPPSNFSIKSDGFLYGQNTTKGGYSGPGGYNTQQQQSNTGNSFGSQRGYTQSGSTPDSAVMGSGQTHFAYEELMEITQGFAKQNILGEGGFGCVYKGKLQDGKLVAVKQLKVGSGQGDREFKAEVEIISRVHHRHLVSLVGYCISDVQRLLIYEYVPNQTLEHHLHGKGRPVLDWARRVRIAIGSAKGLAYLHEDCHPKIIHRDIKSANILLDDEFEAQAIKTIILVADFGLAKLSDSTQTHVSTRVMGTFGYLAPEYAQSGKLTDRSDVFSFGVVLLELVTGRKPVDQYMPLGEESLVEWARPLLHKAIETGDFSDLVDRRLEKHYVENEVFRMIETAAACVRHSGPKRPRMAQVVRALDSEGDMGDISNGSKVGHNNAYDSCQYNSDDRKMAFGFDDSSDSGMHSGDYSVRSSRKGSNGESTEFTRNESENRNFNNRRF</sequence>
<evidence type="ECO:0000256" key="2">
    <source>
        <dbReference type="ARBA" id="ARBA00012513"/>
    </source>
</evidence>
<dbReference type="PANTHER" id="PTHR47982">
    <property type="entry name" value="PROLINE-RICH RECEPTOR-LIKE PROTEIN KINASE PERK4"/>
    <property type="match status" value="1"/>
</dbReference>
<comment type="caution">
    <text evidence="18">The sequence shown here is derived from an EMBL/GenBank/DDBJ whole genome shotgun (WGS) entry which is preliminary data.</text>
</comment>
<dbReference type="FunFam" id="1.10.510.10:FF:000173">
    <property type="entry name" value="proline-rich receptor-like protein kinase PERK8"/>
    <property type="match status" value="1"/>
</dbReference>
<evidence type="ECO:0000256" key="16">
    <source>
        <dbReference type="SAM" id="Phobius"/>
    </source>
</evidence>
<dbReference type="EMBL" id="QGKY02001250">
    <property type="protein sequence ID" value="KAF2561440.1"/>
    <property type="molecule type" value="Genomic_DNA"/>
</dbReference>
<dbReference type="FunFam" id="3.30.200.20:FF:000212">
    <property type="entry name" value="Proline-rich receptor-like protein kinase PERK8"/>
    <property type="match status" value="1"/>
</dbReference>
<dbReference type="InterPro" id="IPR001245">
    <property type="entry name" value="Ser-Thr/Tyr_kinase_cat_dom"/>
</dbReference>
<dbReference type="Gene3D" id="1.10.510.10">
    <property type="entry name" value="Transferase(Phosphotransferase) domain 1"/>
    <property type="match status" value="3"/>
</dbReference>
<comment type="subcellular location">
    <subcellularLocation>
        <location evidence="1">Cell membrane</location>
        <topology evidence="1">Single-pass membrane protein</topology>
    </subcellularLocation>
</comment>
<dbReference type="AlphaFoldDB" id="A0A8S9HVJ4"/>
<name>A0A8S9HVJ4_BRACR</name>
<dbReference type="Gene3D" id="3.30.200.20">
    <property type="entry name" value="Phosphorylase Kinase, domain 1"/>
    <property type="match status" value="1"/>
</dbReference>
<evidence type="ECO:0000256" key="10">
    <source>
        <dbReference type="ARBA" id="ARBA00022989"/>
    </source>
</evidence>
<comment type="catalytic activity">
    <reaction evidence="13">
        <text>L-seryl-[protein] + ATP = O-phospho-L-seryl-[protein] + ADP + H(+)</text>
        <dbReference type="Rhea" id="RHEA:17989"/>
        <dbReference type="Rhea" id="RHEA-COMP:9863"/>
        <dbReference type="Rhea" id="RHEA-COMP:11604"/>
        <dbReference type="ChEBI" id="CHEBI:15378"/>
        <dbReference type="ChEBI" id="CHEBI:29999"/>
        <dbReference type="ChEBI" id="CHEBI:30616"/>
        <dbReference type="ChEBI" id="CHEBI:83421"/>
        <dbReference type="ChEBI" id="CHEBI:456216"/>
        <dbReference type="EC" id="2.7.11.1"/>
    </reaction>
</comment>
<feature type="transmembrane region" description="Helical" evidence="16">
    <location>
        <begin position="755"/>
        <end position="775"/>
    </location>
</feature>
<feature type="compositionally biased region" description="Low complexity" evidence="15">
    <location>
        <begin position="1187"/>
        <end position="1202"/>
    </location>
</feature>
<feature type="compositionally biased region" description="Polar residues" evidence="15">
    <location>
        <begin position="838"/>
        <end position="848"/>
    </location>
</feature>
<feature type="domain" description="Protein kinase" evidence="17">
    <location>
        <begin position="1"/>
        <end position="49"/>
    </location>
</feature>
<evidence type="ECO:0000256" key="1">
    <source>
        <dbReference type="ARBA" id="ARBA00004162"/>
    </source>
</evidence>
<keyword evidence="10 16" id="KW-1133">Transmembrane helix</keyword>
<evidence type="ECO:0000256" key="13">
    <source>
        <dbReference type="ARBA" id="ARBA00048679"/>
    </source>
</evidence>
<dbReference type="PROSITE" id="PS00107">
    <property type="entry name" value="PROTEIN_KINASE_ATP"/>
    <property type="match status" value="1"/>
</dbReference>
<dbReference type="InterPro" id="IPR047117">
    <property type="entry name" value="PERK1-13-like"/>
</dbReference>
<dbReference type="InterPro" id="IPR011009">
    <property type="entry name" value="Kinase-like_dom_sf"/>
</dbReference>
<keyword evidence="11 16" id="KW-0472">Membrane</keyword>
<evidence type="ECO:0000256" key="12">
    <source>
        <dbReference type="ARBA" id="ARBA00047899"/>
    </source>
</evidence>
<feature type="region of interest" description="Disordered" evidence="15">
    <location>
        <begin position="1186"/>
        <end position="1232"/>
    </location>
</feature>
<dbReference type="CDD" id="cd14066">
    <property type="entry name" value="STKc_IRAK"/>
    <property type="match status" value="1"/>
</dbReference>
<evidence type="ECO:0000256" key="15">
    <source>
        <dbReference type="SAM" id="MobiDB-lite"/>
    </source>
</evidence>
<keyword evidence="9 14" id="KW-0067">ATP-binding</keyword>
<evidence type="ECO:0000313" key="18">
    <source>
        <dbReference type="EMBL" id="KAF2561440.1"/>
    </source>
</evidence>